<evidence type="ECO:0000313" key="7">
    <source>
        <dbReference type="Proteomes" id="UP000235371"/>
    </source>
</evidence>
<gene>
    <name evidence="6" type="ORF">K444DRAFT_625066</name>
</gene>
<dbReference type="SUPFAM" id="SSF51905">
    <property type="entry name" value="FAD/NAD(P)-binding domain"/>
    <property type="match status" value="1"/>
</dbReference>
<organism evidence="6 7">
    <name type="scientific">Hyaloscypha bicolor E</name>
    <dbReference type="NCBI Taxonomy" id="1095630"/>
    <lineage>
        <taxon>Eukaryota</taxon>
        <taxon>Fungi</taxon>
        <taxon>Dikarya</taxon>
        <taxon>Ascomycota</taxon>
        <taxon>Pezizomycotina</taxon>
        <taxon>Leotiomycetes</taxon>
        <taxon>Helotiales</taxon>
        <taxon>Hyaloscyphaceae</taxon>
        <taxon>Hyaloscypha</taxon>
        <taxon>Hyaloscypha bicolor</taxon>
    </lineage>
</organism>
<dbReference type="STRING" id="1095630.A0A2J6TR96"/>
<dbReference type="Pfam" id="PF00732">
    <property type="entry name" value="GMC_oxred_N"/>
    <property type="match status" value="1"/>
</dbReference>
<evidence type="ECO:0000256" key="2">
    <source>
        <dbReference type="ARBA" id="ARBA00010790"/>
    </source>
</evidence>
<name>A0A2J6TR96_9HELO</name>
<dbReference type="Proteomes" id="UP000235371">
    <property type="component" value="Unassembled WGS sequence"/>
</dbReference>
<proteinExistence type="inferred from homology"/>
<dbReference type="GO" id="GO:0016614">
    <property type="term" value="F:oxidoreductase activity, acting on CH-OH group of donors"/>
    <property type="evidence" value="ECO:0007669"/>
    <property type="project" value="InterPro"/>
</dbReference>
<dbReference type="PANTHER" id="PTHR11552">
    <property type="entry name" value="GLUCOSE-METHANOL-CHOLINE GMC OXIDOREDUCTASE"/>
    <property type="match status" value="1"/>
</dbReference>
<dbReference type="Gene3D" id="3.30.560.10">
    <property type="entry name" value="Glucose Oxidase, domain 3"/>
    <property type="match status" value="1"/>
</dbReference>
<evidence type="ECO:0000256" key="3">
    <source>
        <dbReference type="ARBA" id="ARBA00022630"/>
    </source>
</evidence>
<keyword evidence="3" id="KW-0285">Flavoprotein</keyword>
<evidence type="ECO:0000313" key="6">
    <source>
        <dbReference type="EMBL" id="PMD65488.1"/>
    </source>
</evidence>
<dbReference type="GeneID" id="36590550"/>
<dbReference type="RefSeq" id="XP_024742392.1">
    <property type="nucleotide sequence ID" value="XM_024882473.1"/>
</dbReference>
<keyword evidence="4" id="KW-0274">FAD</keyword>
<evidence type="ECO:0000259" key="5">
    <source>
        <dbReference type="Pfam" id="PF00732"/>
    </source>
</evidence>
<dbReference type="OrthoDB" id="269227at2759"/>
<dbReference type="InterPro" id="IPR036188">
    <property type="entry name" value="FAD/NAD-bd_sf"/>
</dbReference>
<protein>
    <submittedName>
        <fullName evidence="6">Glucose-methanol-choline oxidoreductase</fullName>
    </submittedName>
</protein>
<dbReference type="InParanoid" id="A0A2J6TR96"/>
<reference evidence="6 7" key="1">
    <citation type="submission" date="2016-04" db="EMBL/GenBank/DDBJ databases">
        <title>A degradative enzymes factory behind the ericoid mycorrhizal symbiosis.</title>
        <authorList>
            <consortium name="DOE Joint Genome Institute"/>
            <person name="Martino E."/>
            <person name="Morin E."/>
            <person name="Grelet G."/>
            <person name="Kuo A."/>
            <person name="Kohler A."/>
            <person name="Daghino S."/>
            <person name="Barry K."/>
            <person name="Choi C."/>
            <person name="Cichocki N."/>
            <person name="Clum A."/>
            <person name="Copeland A."/>
            <person name="Hainaut M."/>
            <person name="Haridas S."/>
            <person name="Labutti K."/>
            <person name="Lindquist E."/>
            <person name="Lipzen A."/>
            <person name="Khouja H.-R."/>
            <person name="Murat C."/>
            <person name="Ohm R."/>
            <person name="Olson A."/>
            <person name="Spatafora J."/>
            <person name="Veneault-Fourrey C."/>
            <person name="Henrissat B."/>
            <person name="Grigoriev I."/>
            <person name="Martin F."/>
            <person name="Perotto S."/>
        </authorList>
    </citation>
    <scope>NUCLEOTIDE SEQUENCE [LARGE SCALE GENOMIC DNA]</scope>
    <source>
        <strain evidence="6 7">E</strain>
    </source>
</reference>
<dbReference type="GO" id="GO:0050660">
    <property type="term" value="F:flavin adenine dinucleotide binding"/>
    <property type="evidence" value="ECO:0007669"/>
    <property type="project" value="InterPro"/>
</dbReference>
<dbReference type="PANTHER" id="PTHR11552:SF147">
    <property type="entry name" value="CHOLINE DEHYDROGENASE, MITOCHONDRIAL"/>
    <property type="match status" value="1"/>
</dbReference>
<keyword evidence="7" id="KW-1185">Reference proteome</keyword>
<dbReference type="InterPro" id="IPR012132">
    <property type="entry name" value="GMC_OxRdtase"/>
</dbReference>
<evidence type="ECO:0000256" key="4">
    <source>
        <dbReference type="ARBA" id="ARBA00022827"/>
    </source>
</evidence>
<sequence length="122" mass="13122">MFIDTPGGFVSHNFDFVIIGGGTTGLALAARLSEDPDTTVFLAVKKFPIINKRLILAVAFNLEGHPDYDWIFGSMPQTVLGVSTIFLPRGKVLGGSSAIKGTVTVYPSLEDIDHWSKLGNRG</sequence>
<comment type="similarity">
    <text evidence="2">Belongs to the GMC oxidoreductase family.</text>
</comment>
<accession>A0A2J6TR96</accession>
<feature type="domain" description="Glucose-methanol-choline oxidoreductase N-terminal" evidence="5">
    <location>
        <begin position="14"/>
        <end position="118"/>
    </location>
</feature>
<dbReference type="AlphaFoldDB" id="A0A2J6TR96"/>
<dbReference type="Gene3D" id="3.50.50.60">
    <property type="entry name" value="FAD/NAD(P)-binding domain"/>
    <property type="match status" value="1"/>
</dbReference>
<evidence type="ECO:0000256" key="1">
    <source>
        <dbReference type="ARBA" id="ARBA00001974"/>
    </source>
</evidence>
<comment type="cofactor">
    <cofactor evidence="1">
        <name>FAD</name>
        <dbReference type="ChEBI" id="CHEBI:57692"/>
    </cofactor>
</comment>
<dbReference type="EMBL" id="KZ613746">
    <property type="protein sequence ID" value="PMD65488.1"/>
    <property type="molecule type" value="Genomic_DNA"/>
</dbReference>
<dbReference type="InterPro" id="IPR000172">
    <property type="entry name" value="GMC_OxRdtase_N"/>
</dbReference>